<evidence type="ECO:0000313" key="2">
    <source>
        <dbReference type="EMBL" id="APC96463.1"/>
    </source>
</evidence>
<dbReference type="OrthoDB" id="9803532at2"/>
<dbReference type="STRING" id="1542390.KX01_470"/>
<accession>A0A1J0KRY2</accession>
<dbReference type="InterPro" id="IPR051680">
    <property type="entry name" value="ATP-dep_Glu-Cys_Ligase-2"/>
</dbReference>
<keyword evidence="3" id="KW-1185">Reference proteome</keyword>
<reference evidence="3" key="1">
    <citation type="submission" date="2014-10" db="EMBL/GenBank/DDBJ databases">
        <authorList>
            <person name="Kuske C.R."/>
            <person name="Challacombe J.F."/>
            <person name="Daligault H.E."/>
            <person name="Davenport K.W."/>
            <person name="Johnson S.L."/>
            <person name="Siddaramappa S."/>
            <person name="Petersen J.M."/>
        </authorList>
    </citation>
    <scope>NUCLEOTIDE SEQUENCE [LARGE SCALE GENOMIC DNA]</scope>
    <source>
        <strain evidence="3">CA97-1460</strain>
    </source>
</reference>
<evidence type="ECO:0000259" key="1">
    <source>
        <dbReference type="Pfam" id="PF04168"/>
    </source>
</evidence>
<organism evidence="2 3">
    <name type="scientific">Francisella frigiditurris</name>
    <dbReference type="NCBI Taxonomy" id="1542390"/>
    <lineage>
        <taxon>Bacteria</taxon>
        <taxon>Pseudomonadati</taxon>
        <taxon>Pseudomonadota</taxon>
        <taxon>Gammaproteobacteria</taxon>
        <taxon>Thiotrichales</taxon>
        <taxon>Francisellaceae</taxon>
        <taxon>Francisella</taxon>
    </lineage>
</organism>
<dbReference type="InterPro" id="IPR007296">
    <property type="entry name" value="DUF403"/>
</dbReference>
<proteinExistence type="predicted"/>
<gene>
    <name evidence="2" type="ORF">KX01_470</name>
</gene>
<protein>
    <recommendedName>
        <fullName evidence="1">DUF403 domain-containing protein</fullName>
    </recommendedName>
</protein>
<evidence type="ECO:0000313" key="3">
    <source>
        <dbReference type="Proteomes" id="UP000182521"/>
    </source>
</evidence>
<dbReference type="AlphaFoldDB" id="A0A1J0KRY2"/>
<name>A0A1J0KRY2_9GAMM</name>
<dbReference type="EMBL" id="CP009654">
    <property type="protein sequence ID" value="APC96463.1"/>
    <property type="molecule type" value="Genomic_DNA"/>
</dbReference>
<feature type="domain" description="DUF403" evidence="1">
    <location>
        <begin position="1"/>
        <end position="313"/>
    </location>
</feature>
<dbReference type="Pfam" id="PF04168">
    <property type="entry name" value="Alpha-E"/>
    <property type="match status" value="1"/>
</dbReference>
<dbReference type="PANTHER" id="PTHR34595">
    <property type="entry name" value="BLR5612 PROTEIN"/>
    <property type="match status" value="1"/>
</dbReference>
<sequence length="328" mass="38715">MISRTAENCFWLSRNIERVLMLTNAIDVAYNVELETFKDAKEVWFPLVIVTGGEKLFIEKYGKEAKTNSRKIQEFLIWDKENPSSVYASFSFARENARIVRDLISADMWEEMNEIWLWINSPETQKISMIDLLNFGKRIVKFCFTWIGYYHNFILRDDPYNFMKLGMLIERADFTLRLGDVYYHRDINLGSMHKSMSESQYWQEMLLYSMSNDAFMRKSELELTRVDVAKFLLRETDYPRTIPFCLKDALFILKKMSRGASDVGSESKERLTEIVDYIEETPIEELLQNIHNFVTHVIDKLSELSSCISKEFFVADVSYYIAMLENDE</sequence>
<dbReference type="Proteomes" id="UP000182521">
    <property type="component" value="Chromosome"/>
</dbReference>
<dbReference type="KEGG" id="frc:KX01_470"/>
<dbReference type="PANTHER" id="PTHR34595:SF7">
    <property type="entry name" value="SLL1039 PROTEIN"/>
    <property type="match status" value="1"/>
</dbReference>